<evidence type="ECO:0000313" key="1">
    <source>
        <dbReference type="EMBL" id="KKQ74179.1"/>
    </source>
</evidence>
<comment type="caution">
    <text evidence="1">The sequence shown here is derived from an EMBL/GenBank/DDBJ whole genome shotgun (WGS) entry which is preliminary data.</text>
</comment>
<name>A0A0G0MKF4_9BACT</name>
<evidence type="ECO:0000313" key="2">
    <source>
        <dbReference type="Proteomes" id="UP000034181"/>
    </source>
</evidence>
<accession>A0A0G0MKF4</accession>
<proteinExistence type="predicted"/>
<gene>
    <name evidence="1" type="ORF">US96_C0039G0015</name>
</gene>
<sequence length="195" mass="22676">MTEEKELLTILTKNEYDKVLVSLTKEFGVPEIVKRLSLQATDYRSADVDTRLRITNGKAEIIQKLGDWKKGNRHELSVPLPPDPQMIFNIYKIFLNAMKDSEVQSPIMQLENRLLRTKDFEIKLTYQFGKASAYNCEIEVFDHSLEPTDLAKKYAIPIHLPTQTQDFWKKWNEKVNLSAGELADEKLQEIITKYL</sequence>
<protein>
    <recommendedName>
        <fullName evidence="3">CYTH domain-containing protein</fullName>
    </recommendedName>
</protein>
<dbReference type="EMBL" id="LBUZ01000039">
    <property type="protein sequence ID" value="KKQ74179.1"/>
    <property type="molecule type" value="Genomic_DNA"/>
</dbReference>
<dbReference type="AlphaFoldDB" id="A0A0G0MKF4"/>
<evidence type="ECO:0008006" key="3">
    <source>
        <dbReference type="Google" id="ProtNLM"/>
    </source>
</evidence>
<reference evidence="1 2" key="1">
    <citation type="journal article" date="2015" name="Nature">
        <title>rRNA introns, odd ribosomes, and small enigmatic genomes across a large radiation of phyla.</title>
        <authorList>
            <person name="Brown C.T."/>
            <person name="Hug L.A."/>
            <person name="Thomas B.C."/>
            <person name="Sharon I."/>
            <person name="Castelle C.J."/>
            <person name="Singh A."/>
            <person name="Wilkins M.J."/>
            <person name="Williams K.H."/>
            <person name="Banfield J.F."/>
        </authorList>
    </citation>
    <scope>NUCLEOTIDE SEQUENCE [LARGE SCALE GENOMIC DNA]</scope>
</reference>
<dbReference type="Proteomes" id="UP000034181">
    <property type="component" value="Unassembled WGS sequence"/>
</dbReference>
<organism evidence="1 2">
    <name type="scientific">Candidatus Woesebacteria bacterium GW2011_GWB1_38_5b</name>
    <dbReference type="NCBI Taxonomy" id="1618569"/>
    <lineage>
        <taxon>Bacteria</taxon>
        <taxon>Candidatus Woeseibacteriota</taxon>
    </lineage>
</organism>